<dbReference type="PROSITE" id="PS01007">
    <property type="entry name" value="TRANSPOSASE_MUTATOR"/>
    <property type="match status" value="1"/>
</dbReference>
<organism evidence="8 9">
    <name type="scientific">Sinomicrobium oceani</name>
    <dbReference type="NCBI Taxonomy" id="1150368"/>
    <lineage>
        <taxon>Bacteria</taxon>
        <taxon>Pseudomonadati</taxon>
        <taxon>Bacteroidota</taxon>
        <taxon>Flavobacteriia</taxon>
        <taxon>Flavobacteriales</taxon>
        <taxon>Flavobacteriaceae</taxon>
        <taxon>Sinomicrobium</taxon>
    </lineage>
</organism>
<proteinExistence type="inferred from homology"/>
<sequence>MSNEAQSDLEKKILEQFMSGKNLFGEGGALAPMLKNVIEKALEAEMDAHLDDQERTKGNKRNGKGKKTLKSRFGSFDIDTPEDRQSSFEPALVKKRQTILADQLSDKIIGLYGLGMSYRDISAHIKEMYDTDISHTVLSQITDRIIPEVKAWQNRPLEPMYCIVWLDAMHYKVKVDGRIEHKALYNILGVNKEGYKEVLGMYISESEGANFWLQVLTDLQQRGLEDILIACTDNLKGFTEAILSVFPKTQVQKCIVHQIRNSLKYIASKDQKEFLKDLKRVYRATNKQVAEDELLNLEEKWGQKYPVVIASWQRNWEELSQYFEYTEPIRKIIYTTNAVEGFHRQVRKVTKTKGAFTNDMALLKLVYLATKNIEKKWTSPLQNWSLTIQQLYIKFGNRIPLDLAASPSGGTPRRGEQSDRV</sequence>
<dbReference type="NCBIfam" id="NF033543">
    <property type="entry name" value="transpos_IS256"/>
    <property type="match status" value="1"/>
</dbReference>
<keyword evidence="9" id="KW-1185">Reference proteome</keyword>
<keyword evidence="5 6" id="KW-0233">DNA recombination</keyword>
<evidence type="ECO:0000256" key="5">
    <source>
        <dbReference type="ARBA" id="ARBA00023172"/>
    </source>
</evidence>
<evidence type="ECO:0000256" key="7">
    <source>
        <dbReference type="SAM" id="MobiDB-lite"/>
    </source>
</evidence>
<dbReference type="GO" id="GO:0003677">
    <property type="term" value="F:DNA binding"/>
    <property type="evidence" value="ECO:0007669"/>
    <property type="project" value="UniProtKB-UniRule"/>
</dbReference>
<dbReference type="Proteomes" id="UP000182248">
    <property type="component" value="Unassembled WGS sequence"/>
</dbReference>
<keyword evidence="4 6" id="KW-0238">DNA-binding</keyword>
<dbReference type="PANTHER" id="PTHR33217:SF8">
    <property type="entry name" value="MUTATOR FAMILY TRANSPOSASE"/>
    <property type="match status" value="1"/>
</dbReference>
<protein>
    <recommendedName>
        <fullName evidence="6">Mutator family transposase</fullName>
    </recommendedName>
</protein>
<accession>A0A1K1S112</accession>
<evidence type="ECO:0000256" key="2">
    <source>
        <dbReference type="ARBA" id="ARBA00010961"/>
    </source>
</evidence>
<feature type="region of interest" description="Disordered" evidence="7">
    <location>
        <begin position="49"/>
        <end position="83"/>
    </location>
</feature>
<dbReference type="AlphaFoldDB" id="A0A1K1S112"/>
<name>A0A1K1S112_9FLAO</name>
<evidence type="ECO:0000256" key="1">
    <source>
        <dbReference type="ARBA" id="ARBA00002190"/>
    </source>
</evidence>
<dbReference type="EMBL" id="FPJE01000057">
    <property type="protein sequence ID" value="SFW78043.1"/>
    <property type="molecule type" value="Genomic_DNA"/>
</dbReference>
<feature type="compositionally biased region" description="Basic residues" evidence="7">
    <location>
        <begin position="58"/>
        <end position="70"/>
    </location>
</feature>
<evidence type="ECO:0000256" key="4">
    <source>
        <dbReference type="ARBA" id="ARBA00023125"/>
    </source>
</evidence>
<dbReference type="InterPro" id="IPR001207">
    <property type="entry name" value="Transposase_mutator"/>
</dbReference>
<keyword evidence="3 6" id="KW-0815">Transposition</keyword>
<dbReference type="OrthoDB" id="9779930at2"/>
<dbReference type="Pfam" id="PF00872">
    <property type="entry name" value="Transposase_mut"/>
    <property type="match status" value="1"/>
</dbReference>
<reference evidence="8 9" key="1">
    <citation type="submission" date="2016-11" db="EMBL/GenBank/DDBJ databases">
        <authorList>
            <person name="Jaros S."/>
            <person name="Januszkiewicz K."/>
            <person name="Wedrychowicz H."/>
        </authorList>
    </citation>
    <scope>NUCLEOTIDE SEQUENCE [LARGE SCALE GENOMIC DNA]</scope>
    <source>
        <strain evidence="8 9">CGMCC 1.12145</strain>
    </source>
</reference>
<keyword evidence="6" id="KW-0814">Transposable element</keyword>
<evidence type="ECO:0000256" key="6">
    <source>
        <dbReference type="RuleBase" id="RU365089"/>
    </source>
</evidence>
<evidence type="ECO:0000256" key="3">
    <source>
        <dbReference type="ARBA" id="ARBA00022578"/>
    </source>
</evidence>
<evidence type="ECO:0000313" key="9">
    <source>
        <dbReference type="Proteomes" id="UP000182248"/>
    </source>
</evidence>
<dbReference type="GO" id="GO:0006313">
    <property type="term" value="P:DNA transposition"/>
    <property type="evidence" value="ECO:0007669"/>
    <property type="project" value="UniProtKB-UniRule"/>
</dbReference>
<dbReference type="RefSeq" id="WP_072319486.1">
    <property type="nucleotide sequence ID" value="NZ_FPJE01000057.1"/>
</dbReference>
<gene>
    <name evidence="8" type="ORF">SAMN02927921_04288</name>
</gene>
<evidence type="ECO:0000313" key="8">
    <source>
        <dbReference type="EMBL" id="SFW78043.1"/>
    </source>
</evidence>
<dbReference type="PANTHER" id="PTHR33217">
    <property type="entry name" value="TRANSPOSASE FOR INSERTION SEQUENCE ELEMENT IS1081"/>
    <property type="match status" value="1"/>
</dbReference>
<comment type="similarity">
    <text evidence="2 6">Belongs to the transposase mutator family.</text>
</comment>
<comment type="function">
    <text evidence="1 6">Required for the transposition of the insertion element.</text>
</comment>
<dbReference type="GO" id="GO:0004803">
    <property type="term" value="F:transposase activity"/>
    <property type="evidence" value="ECO:0007669"/>
    <property type="project" value="UniProtKB-UniRule"/>
</dbReference>